<keyword evidence="3" id="KW-1133">Transmembrane helix</keyword>
<evidence type="ECO:0000313" key="4">
    <source>
        <dbReference type="EMBL" id="MDI2091375.1"/>
    </source>
</evidence>
<dbReference type="PANTHER" id="PTHR21461:SF69">
    <property type="entry name" value="GLYCOSYLTRANSFERASE FAMILY 92 PROTEIN"/>
    <property type="match status" value="1"/>
</dbReference>
<name>A0ABT6Q2X6_9PROT</name>
<evidence type="ECO:0000256" key="1">
    <source>
        <dbReference type="ARBA" id="ARBA00004167"/>
    </source>
</evidence>
<protein>
    <submittedName>
        <fullName evidence="4">Glycosyltransferase family 2 protein</fullName>
    </submittedName>
</protein>
<dbReference type="EMBL" id="JASBAO010000001">
    <property type="protein sequence ID" value="MDI2091375.1"/>
    <property type="molecule type" value="Genomic_DNA"/>
</dbReference>
<evidence type="ECO:0000256" key="3">
    <source>
        <dbReference type="ARBA" id="ARBA00022989"/>
    </source>
</evidence>
<dbReference type="SUPFAM" id="SSF53448">
    <property type="entry name" value="Nucleotide-diphospho-sugar transferases"/>
    <property type="match status" value="1"/>
</dbReference>
<proteinExistence type="predicted"/>
<comment type="caution">
    <text evidence="4">The sequence shown here is derived from an EMBL/GenBank/DDBJ whole genome shotgun (WGS) entry which is preliminary data.</text>
</comment>
<keyword evidence="5" id="KW-1185">Reference proteome</keyword>
<dbReference type="Proteomes" id="UP001431634">
    <property type="component" value="Unassembled WGS sequence"/>
</dbReference>
<dbReference type="Gene3D" id="3.90.550.10">
    <property type="entry name" value="Spore Coat Polysaccharide Biosynthesis Protein SpsA, Chain A"/>
    <property type="match status" value="1"/>
</dbReference>
<evidence type="ECO:0000256" key="2">
    <source>
        <dbReference type="ARBA" id="ARBA00022692"/>
    </source>
</evidence>
<dbReference type="CDD" id="cd00761">
    <property type="entry name" value="Glyco_tranf_GTA_type"/>
    <property type="match status" value="1"/>
</dbReference>
<gene>
    <name evidence="4" type="ORF">QJV27_08335</name>
</gene>
<dbReference type="RefSeq" id="WP_281448471.1">
    <property type="nucleotide sequence ID" value="NZ_JASBAO010000001.1"/>
</dbReference>
<dbReference type="Pfam" id="PF13704">
    <property type="entry name" value="Glyco_tranf_2_4"/>
    <property type="match status" value="1"/>
</dbReference>
<dbReference type="InterPro" id="IPR029044">
    <property type="entry name" value="Nucleotide-diphossugar_trans"/>
</dbReference>
<reference evidence="4" key="1">
    <citation type="submission" date="2023-05" db="EMBL/GenBank/DDBJ databases">
        <title>Whole genome sequence of Commensalibacter sp.</title>
        <authorList>
            <person name="Charoenyingcharoen P."/>
            <person name="Yukphan P."/>
        </authorList>
    </citation>
    <scope>NUCLEOTIDE SEQUENCE</scope>
    <source>
        <strain evidence="4">TBRC 16381</strain>
    </source>
</reference>
<comment type="subcellular location">
    <subcellularLocation>
        <location evidence="1">Membrane</location>
        <topology evidence="1">Single-pass membrane protein</topology>
    </subcellularLocation>
</comment>
<evidence type="ECO:0000313" key="5">
    <source>
        <dbReference type="Proteomes" id="UP001431634"/>
    </source>
</evidence>
<organism evidence="4 5">
    <name type="scientific">Commensalibacter oyaizuii</name>
    <dbReference type="NCBI Taxonomy" id="3043873"/>
    <lineage>
        <taxon>Bacteria</taxon>
        <taxon>Pseudomonadati</taxon>
        <taxon>Pseudomonadota</taxon>
        <taxon>Alphaproteobacteria</taxon>
        <taxon>Acetobacterales</taxon>
        <taxon>Acetobacteraceae</taxon>
    </lineage>
</organism>
<sequence length="501" mass="58708">MMQRQLPTVAVALFVKNEFSDIKGWISWYFALGVKTLFIFDDHSTDGTWDILQAAAKCYDIRLYRTDPVNQPSFYWRQRDSFLQALAECRGKYDWLGFLDGDEYVYIKHFDSLPEFFYRFDHADAVAFSWRIYGHSNQILRPRKTAVEAYLQHSTPELGDNHLIKSFVRPDKMGTTYHSPHWFDDISIDRYVRPHGGKVKWGGPDQEIDWSDAFVMHYICRSMDHFIQRVKKRPDNHTYWKRFDHSSMKDEEPLRFIPKVYEVMEPIHREMLKSAILKIRNLTYVDKNTPREYSTVNSSNEMEIPSVVRVRTYFETFLYCDPTGHVIHATEEHANAQGWIPMMGLMYPSTPDLIVMHAKDNASKFLRLQSSPFVYERLIFRLAEVKEGKKALLSLSGNLHFYTCFLPTDGRRGLISADRLEAKDYETVNVDFWYSGDQFQEKPLPFIINNATTVDDIIKWVSTAEEVPSGEQFLRVLHAVPSSVRDYISEYIAPGLLWPFL</sequence>
<dbReference type="PANTHER" id="PTHR21461">
    <property type="entry name" value="GLYCOSYLTRANSFERASE FAMILY 92 PROTEIN"/>
    <property type="match status" value="1"/>
</dbReference>
<keyword evidence="2" id="KW-0812">Transmembrane</keyword>
<accession>A0ABT6Q2X6</accession>
<keyword evidence="3" id="KW-0472">Membrane</keyword>